<keyword evidence="3" id="KW-0067">ATP-binding</keyword>
<feature type="compositionally biased region" description="Acidic residues" evidence="5">
    <location>
        <begin position="1285"/>
        <end position="1294"/>
    </location>
</feature>
<keyword evidence="1" id="KW-0547">Nucleotide-binding</keyword>
<evidence type="ECO:0000259" key="6">
    <source>
        <dbReference type="PROSITE" id="PS50089"/>
    </source>
</evidence>
<dbReference type="Pfam" id="PF00271">
    <property type="entry name" value="Helicase_C"/>
    <property type="match status" value="1"/>
</dbReference>
<keyword evidence="9" id="KW-1185">Reference proteome</keyword>
<dbReference type="PROSITE" id="PS51194">
    <property type="entry name" value="HELICASE_CTER"/>
    <property type="match status" value="1"/>
</dbReference>
<feature type="region of interest" description="Disordered" evidence="5">
    <location>
        <begin position="1274"/>
        <end position="1320"/>
    </location>
</feature>
<dbReference type="PANTHER" id="PTHR45865">
    <property type="entry name" value="E3 UBIQUITIN-PROTEIN LIGASE SHPRH FAMILY MEMBER"/>
    <property type="match status" value="1"/>
</dbReference>
<dbReference type="GO" id="GO:0005524">
    <property type="term" value="F:ATP binding"/>
    <property type="evidence" value="ECO:0007669"/>
    <property type="project" value="InterPro"/>
</dbReference>
<dbReference type="Gene3D" id="3.40.50.300">
    <property type="entry name" value="P-loop containing nucleotide triphosphate hydrolases"/>
    <property type="match status" value="1"/>
</dbReference>
<name>A0A9P6W118_RHOMI</name>
<feature type="compositionally biased region" description="Acidic residues" evidence="5">
    <location>
        <begin position="458"/>
        <end position="470"/>
    </location>
</feature>
<evidence type="ECO:0000256" key="5">
    <source>
        <dbReference type="SAM" id="MobiDB-lite"/>
    </source>
</evidence>
<feature type="compositionally biased region" description="Basic residues" evidence="5">
    <location>
        <begin position="1298"/>
        <end position="1316"/>
    </location>
</feature>
<feature type="region of interest" description="Disordered" evidence="5">
    <location>
        <begin position="1894"/>
        <end position="1940"/>
    </location>
</feature>
<accession>A0A9P6W118</accession>
<evidence type="ECO:0000259" key="7">
    <source>
        <dbReference type="PROSITE" id="PS51194"/>
    </source>
</evidence>
<dbReference type="SMART" id="SM00184">
    <property type="entry name" value="RING"/>
    <property type="match status" value="1"/>
</dbReference>
<dbReference type="SMART" id="SM00487">
    <property type="entry name" value="DEXDc"/>
    <property type="match status" value="1"/>
</dbReference>
<dbReference type="InterPro" id="IPR000330">
    <property type="entry name" value="SNF2_N"/>
</dbReference>
<dbReference type="OrthoDB" id="5330228at2759"/>
<feature type="domain" description="Helicase C-terminal" evidence="7">
    <location>
        <begin position="1608"/>
        <end position="1766"/>
    </location>
</feature>
<dbReference type="InterPro" id="IPR001650">
    <property type="entry name" value="Helicase_C-like"/>
</dbReference>
<dbReference type="Pfam" id="PF26021">
    <property type="entry name" value="Ferritin_C144_05"/>
    <property type="match status" value="1"/>
</dbReference>
<evidence type="ECO:0000313" key="8">
    <source>
        <dbReference type="EMBL" id="KAG0661657.1"/>
    </source>
</evidence>
<evidence type="ECO:0008006" key="10">
    <source>
        <dbReference type="Google" id="ProtNLM"/>
    </source>
</evidence>
<dbReference type="InterPro" id="IPR038718">
    <property type="entry name" value="SNF2-like_sf"/>
</dbReference>
<dbReference type="SUPFAM" id="SSF52540">
    <property type="entry name" value="P-loop containing nucleoside triphosphate hydrolases"/>
    <property type="match status" value="2"/>
</dbReference>
<dbReference type="SUPFAM" id="SSF57850">
    <property type="entry name" value="RING/U-box"/>
    <property type="match status" value="1"/>
</dbReference>
<dbReference type="EMBL" id="PUHQ01000033">
    <property type="protein sequence ID" value="KAG0661657.1"/>
    <property type="molecule type" value="Genomic_DNA"/>
</dbReference>
<evidence type="ECO:0000256" key="1">
    <source>
        <dbReference type="ARBA" id="ARBA00022741"/>
    </source>
</evidence>
<feature type="compositionally biased region" description="Basic and acidic residues" evidence="5">
    <location>
        <begin position="441"/>
        <end position="450"/>
    </location>
</feature>
<dbReference type="Pfam" id="PF00176">
    <property type="entry name" value="SNF2-rel_dom"/>
    <property type="match status" value="1"/>
</dbReference>
<dbReference type="InterPro" id="IPR013083">
    <property type="entry name" value="Znf_RING/FYVE/PHD"/>
</dbReference>
<dbReference type="GO" id="GO:0005634">
    <property type="term" value="C:nucleus"/>
    <property type="evidence" value="ECO:0007669"/>
    <property type="project" value="TreeGrafter"/>
</dbReference>
<feature type="compositionally biased region" description="Basic residues" evidence="5">
    <location>
        <begin position="357"/>
        <end position="366"/>
    </location>
</feature>
<dbReference type="GO" id="GO:0006974">
    <property type="term" value="P:DNA damage response"/>
    <property type="evidence" value="ECO:0007669"/>
    <property type="project" value="TreeGrafter"/>
</dbReference>
<evidence type="ECO:0000313" key="9">
    <source>
        <dbReference type="Proteomes" id="UP000777482"/>
    </source>
</evidence>
<dbReference type="InterPro" id="IPR027417">
    <property type="entry name" value="P-loop_NTPase"/>
</dbReference>
<dbReference type="InterPro" id="IPR014001">
    <property type="entry name" value="Helicase_ATP-bd"/>
</dbReference>
<comment type="caution">
    <text evidence="8">The sequence shown here is derived from an EMBL/GenBank/DDBJ whole genome shotgun (WGS) entry which is preliminary data.</text>
</comment>
<dbReference type="PROSITE" id="PS50089">
    <property type="entry name" value="ZF_RING_2"/>
    <property type="match status" value="1"/>
</dbReference>
<dbReference type="InterPro" id="IPR049730">
    <property type="entry name" value="SNF2/RAD54-like_C"/>
</dbReference>
<dbReference type="Proteomes" id="UP000777482">
    <property type="component" value="Unassembled WGS sequence"/>
</dbReference>
<evidence type="ECO:0000256" key="3">
    <source>
        <dbReference type="ARBA" id="ARBA00022840"/>
    </source>
</evidence>
<dbReference type="InterPro" id="IPR001841">
    <property type="entry name" value="Znf_RING"/>
</dbReference>
<keyword evidence="4" id="KW-0862">Zinc</keyword>
<dbReference type="GO" id="GO:0008270">
    <property type="term" value="F:zinc ion binding"/>
    <property type="evidence" value="ECO:0007669"/>
    <property type="project" value="UniProtKB-KW"/>
</dbReference>
<organism evidence="8 9">
    <name type="scientific">Rhodotorula mucilaginosa</name>
    <name type="common">Yeast</name>
    <name type="synonym">Rhodotorula rubra</name>
    <dbReference type="NCBI Taxonomy" id="5537"/>
    <lineage>
        <taxon>Eukaryota</taxon>
        <taxon>Fungi</taxon>
        <taxon>Dikarya</taxon>
        <taxon>Basidiomycota</taxon>
        <taxon>Pucciniomycotina</taxon>
        <taxon>Microbotryomycetes</taxon>
        <taxon>Sporidiobolales</taxon>
        <taxon>Sporidiobolaceae</taxon>
        <taxon>Rhodotorula</taxon>
    </lineage>
</organism>
<dbReference type="Pfam" id="PF13920">
    <property type="entry name" value="zf-C3HC4_3"/>
    <property type="match status" value="1"/>
</dbReference>
<reference evidence="8 9" key="1">
    <citation type="submission" date="2020-11" db="EMBL/GenBank/DDBJ databases">
        <title>Kefir isolates.</title>
        <authorList>
            <person name="Marcisauskas S."/>
            <person name="Kim Y."/>
            <person name="Blasche S."/>
        </authorList>
    </citation>
    <scope>NUCLEOTIDE SEQUENCE [LARGE SCALE GENOMIC DNA]</scope>
    <source>
        <strain evidence="8 9">KR</strain>
    </source>
</reference>
<dbReference type="Gene3D" id="3.40.50.10810">
    <property type="entry name" value="Tandem AAA-ATPase domain"/>
    <property type="match status" value="1"/>
</dbReference>
<feature type="region of interest" description="Disordered" evidence="5">
    <location>
        <begin position="1"/>
        <end position="24"/>
    </location>
</feature>
<dbReference type="GO" id="GO:0016787">
    <property type="term" value="F:hydrolase activity"/>
    <property type="evidence" value="ECO:0007669"/>
    <property type="project" value="UniProtKB-KW"/>
</dbReference>
<feature type="domain" description="RING-type" evidence="6">
    <location>
        <begin position="1497"/>
        <end position="1535"/>
    </location>
</feature>
<gene>
    <name evidence="8" type="ORF">C6P46_003878</name>
</gene>
<protein>
    <recommendedName>
        <fullName evidence="10">Proteophosphoglycan ppg4</fullName>
    </recommendedName>
</protein>
<dbReference type="CDD" id="cd18793">
    <property type="entry name" value="SF2_C_SNF"/>
    <property type="match status" value="1"/>
</dbReference>
<dbReference type="GO" id="GO:0061630">
    <property type="term" value="F:ubiquitin protein ligase activity"/>
    <property type="evidence" value="ECO:0007669"/>
    <property type="project" value="TreeGrafter"/>
</dbReference>
<feature type="region of interest" description="Disordered" evidence="5">
    <location>
        <begin position="427"/>
        <end position="506"/>
    </location>
</feature>
<feature type="region of interest" description="Disordered" evidence="5">
    <location>
        <begin position="1773"/>
        <end position="1800"/>
    </location>
</feature>
<keyword evidence="4" id="KW-0479">Metal-binding</keyword>
<dbReference type="GO" id="GO:0000209">
    <property type="term" value="P:protein polyubiquitination"/>
    <property type="evidence" value="ECO:0007669"/>
    <property type="project" value="TreeGrafter"/>
</dbReference>
<keyword evidence="4" id="KW-0863">Zinc-finger</keyword>
<feature type="region of interest" description="Disordered" evidence="5">
    <location>
        <begin position="1842"/>
        <end position="1870"/>
    </location>
</feature>
<sequence length="1940" mass="214237">MTQEANKALRLGLPAKRAPSEPWPPASSSALIIALFRHIFREAITAAVKDALMSDDAGDDRLDSDDSVEVIRVGKKRGAASPAPDAPALKKLANGKGESLPVLQLDLGFAPPKDLDETLRNLVKKHGKALLEGENASLPLCDIVFQHARDNAKSPHRLYIRRADTNAALVELDPVDPTCAVAQSWVSWIAPPPLTKSGKPYKKARNAAKAPQRQPVAVVPTGAGGLVDALAVLGDLNGQGVSVVPRFSLEVAGAFGSMAEPQLRIRLQIEVSIDPFEFYEAAYHRSRRILIDYLLPSTDPLNTGTDVPAEASVDYFYACLRRAPRTEKGLPILSDASAAQTPAAALPAESDEEREARLRRAAKGKQRAVDPDPDPNSEAGPVGEECGAAIEKEDEMLYPQGLTVGLMPFQARTIRWMLAREGKRVNPRGGVEEEATGANGRGEEVEEMRNGDGIGAADEPEDDDDDDDDLYAAPRPSNSKKGKGKARVEPEEEQETNGSPPELEDLDVATLRRMKRGPLWEQVELPNLDSCTREPAGFKQLWFNRTLLSFSVTDPVDTVGPSGAATPVVKPEPSDGDEIAEAAEEHASRKVVGGREGHGLLAEEVGLGKTVEALSLILTHRDDNRRKLPAYYNPVVDSEVQPCGATLIIAPTAIIGQWETEIARLAPQLRVLRYSGVRFLNKQHEKHDKRWMAKHFDIVLTTFDVLRKEVAFARAPTQRGLRNKREVRYRRSLLVELDFLRVLMDEAQMVGDAYGPTSETASLISRRFSWAVTSTPLRDKIADIKPLLTFLRVEPIASGKANIQRLLDETASFKKLWNEIGERTLKSQVQHELFLPQQIRYIVPIELTAVERYYYDQRYNEALKVLGLDEEGFPVQPPNDPEWTWEPDKSEMLRALTTLRQLCTHPQIGSSNKEALGRVLKTVDEVYAAMREKAVSEIQSAQRAMLQARVKRAQYQMWDKDDTEERFARALALFKSATEEVEPIIEEVSNEIHAVWQSRKPDPSRDSPTDLADKGVAGALELGYRSENVDENQIMSETERNLSTRVSALRNRLRDLLFVKHSSLFFSGHACFNMKRSEEESLFYQTAEHLRQTILQPYENAVESAQATLKRQIDIREAEHELSIDDFEIQFDTQGHGLRGITTFEKIGLTSDLMNGYAELLFSYREQIVQMLLKVVSIAGDNATGEEYEERAALQERLNVYLEAYTVLVGEWTYGVDGTRSALSDQYKAEMSAYLYKQEVLPEAKSPPPGGIEPDAPIEDLQEAVEDALMAIAGPSGRNAREQANEDDSESEEEGGGKRKGKKKKGQNKKKEKATKRGANLKTNSYKDFLAPTLESGHAPADVLRYELLVERLESKGEDNEFAEVVPIRQLIKTLRDAEEAAGSKKEVALLERERKRLQGYLTSLGKVSDRLRAELSDFTKAFNARLTYFANLQQISDEVADPDMDSKQWRGLLIEIETLRQEELEQKAAIESKQSRRRYLDNLNSPAEREEAETTCPICSEHFTAGILTNCGHLTCAACFRKWHSVSKNCALCKQTLGAGSYTNVSYRKKATPPPSVGEAPQKYIDSHGIEHAFAEQAPLLSEMDEPMREAIASIETTTPLSSKSDFIVKHVKYIRRRDPDAKIVIFSNWQEALSLLMEAFSRNGVRYIRLEGVNGQGKKEGVVKRFQEDPDIAAFLLHTKSQAAGLNLTVARYVFLVEPLLHPSLELQAVARVHRITQTKDTYVYKYAVSDTVDRRVEELRASQNTSLFLASDGGVNAAKESRMVQQTERASAAARKVAKTDELIDDEASRSSSSGRAGRAAKLTSACVALEQDQIAQILLSPSAFQNLQRSLLPARLRTQEGGAEPRSNGPRAAAAGEDEGVRAAPVAGGSGGAIHAAGGAAEPAALAGIAAAGRAAQEEEEEAGVRAYEAQGQDAAEAEMMDVDTAAAAAARPYHE</sequence>
<feature type="compositionally biased region" description="Low complexity" evidence="5">
    <location>
        <begin position="333"/>
        <end position="348"/>
    </location>
</feature>
<feature type="region of interest" description="Disordered" evidence="5">
    <location>
        <begin position="331"/>
        <end position="383"/>
    </location>
</feature>
<dbReference type="SMART" id="SM00490">
    <property type="entry name" value="HELICc"/>
    <property type="match status" value="1"/>
</dbReference>
<dbReference type="PANTHER" id="PTHR45865:SF1">
    <property type="entry name" value="E3 UBIQUITIN-PROTEIN LIGASE SHPRH"/>
    <property type="match status" value="1"/>
</dbReference>
<evidence type="ECO:0000256" key="4">
    <source>
        <dbReference type="PROSITE-ProRule" id="PRU00175"/>
    </source>
</evidence>
<proteinExistence type="predicted"/>
<keyword evidence="2" id="KW-0378">Hydrolase</keyword>
<dbReference type="Gene3D" id="3.30.40.10">
    <property type="entry name" value="Zinc/RING finger domain, C3HC4 (zinc finger)"/>
    <property type="match status" value="1"/>
</dbReference>
<evidence type="ECO:0000256" key="2">
    <source>
        <dbReference type="ARBA" id="ARBA00022801"/>
    </source>
</evidence>
<dbReference type="InterPro" id="IPR052583">
    <property type="entry name" value="ATP-helicase/E3_Ub-Ligase"/>
</dbReference>
<dbReference type="InterPro" id="IPR059033">
    <property type="entry name" value="C144_05_dom"/>
</dbReference>
<feature type="compositionally biased region" description="Low complexity" evidence="5">
    <location>
        <begin position="1927"/>
        <end position="1940"/>
    </location>
</feature>